<dbReference type="Gene3D" id="1.20.1050.10">
    <property type="match status" value="1"/>
</dbReference>
<name>A0ABS1UYK6_9PROT</name>
<feature type="domain" description="GST C-terminal" evidence="4">
    <location>
        <begin position="87"/>
        <end position="212"/>
    </location>
</feature>
<gene>
    <name evidence="5" type="ORF">JMJ55_04350</name>
</gene>
<dbReference type="InterPro" id="IPR036249">
    <property type="entry name" value="Thioredoxin-like_sf"/>
</dbReference>
<dbReference type="SFLD" id="SFLDS00019">
    <property type="entry name" value="Glutathione_Transferase_(cytos"/>
    <property type="match status" value="1"/>
</dbReference>
<evidence type="ECO:0000313" key="6">
    <source>
        <dbReference type="Proteomes" id="UP000606490"/>
    </source>
</evidence>
<evidence type="ECO:0000259" key="4">
    <source>
        <dbReference type="PROSITE" id="PS50405"/>
    </source>
</evidence>
<dbReference type="InterPro" id="IPR010987">
    <property type="entry name" value="Glutathione-S-Trfase_C-like"/>
</dbReference>
<dbReference type="SUPFAM" id="SSF52833">
    <property type="entry name" value="Thioredoxin-like"/>
    <property type="match status" value="1"/>
</dbReference>
<dbReference type="PROSITE" id="PS50405">
    <property type="entry name" value="GST_CTER"/>
    <property type="match status" value="1"/>
</dbReference>
<feature type="domain" description="GST N-terminal" evidence="3">
    <location>
        <begin position="1"/>
        <end position="82"/>
    </location>
</feature>
<dbReference type="PANTHER" id="PTHR43900">
    <property type="entry name" value="GLUTATHIONE S-TRANSFERASE RHO"/>
    <property type="match status" value="1"/>
</dbReference>
<dbReference type="PANTHER" id="PTHR43900:SF3">
    <property type="entry name" value="GLUTATHIONE S-TRANSFERASE RHO"/>
    <property type="match status" value="1"/>
</dbReference>
<dbReference type="SFLD" id="SFLDG00358">
    <property type="entry name" value="Main_(cytGST)"/>
    <property type="match status" value="1"/>
</dbReference>
<evidence type="ECO:0000313" key="5">
    <source>
        <dbReference type="EMBL" id="MBL6454543.1"/>
    </source>
</evidence>
<protein>
    <recommendedName>
        <fullName evidence="1">glutathione transferase</fullName>
        <ecNumber evidence="1">2.5.1.18</ecNumber>
    </recommendedName>
</protein>
<keyword evidence="6" id="KW-1185">Reference proteome</keyword>
<dbReference type="InterPro" id="IPR004046">
    <property type="entry name" value="GST_C"/>
</dbReference>
<organism evidence="5 6">
    <name type="scientific">Belnapia mucosa</name>
    <dbReference type="NCBI Taxonomy" id="2804532"/>
    <lineage>
        <taxon>Bacteria</taxon>
        <taxon>Pseudomonadati</taxon>
        <taxon>Pseudomonadota</taxon>
        <taxon>Alphaproteobacteria</taxon>
        <taxon>Acetobacterales</taxon>
        <taxon>Roseomonadaceae</taxon>
        <taxon>Belnapia</taxon>
    </lineage>
</organism>
<dbReference type="InterPro" id="IPR036282">
    <property type="entry name" value="Glutathione-S-Trfase_C_sf"/>
</dbReference>
<dbReference type="PROSITE" id="PS50404">
    <property type="entry name" value="GST_NTER"/>
    <property type="match status" value="1"/>
</dbReference>
<evidence type="ECO:0000256" key="2">
    <source>
        <dbReference type="ARBA" id="ARBA00022679"/>
    </source>
</evidence>
<dbReference type="Pfam" id="PF13417">
    <property type="entry name" value="GST_N_3"/>
    <property type="match status" value="1"/>
</dbReference>
<dbReference type="Proteomes" id="UP000606490">
    <property type="component" value="Unassembled WGS sequence"/>
</dbReference>
<comment type="caution">
    <text evidence="5">The sequence shown here is derived from an EMBL/GenBank/DDBJ whole genome shotgun (WGS) entry which is preliminary data.</text>
</comment>
<evidence type="ECO:0000259" key="3">
    <source>
        <dbReference type="PROSITE" id="PS50404"/>
    </source>
</evidence>
<dbReference type="Pfam" id="PF00043">
    <property type="entry name" value="GST_C"/>
    <property type="match status" value="1"/>
</dbReference>
<accession>A0ABS1UYK6</accession>
<dbReference type="Gene3D" id="3.40.30.10">
    <property type="entry name" value="Glutaredoxin"/>
    <property type="match status" value="1"/>
</dbReference>
<keyword evidence="2" id="KW-0808">Transferase</keyword>
<proteinExistence type="predicted"/>
<evidence type="ECO:0000256" key="1">
    <source>
        <dbReference type="ARBA" id="ARBA00012452"/>
    </source>
</evidence>
<dbReference type="InterPro" id="IPR004045">
    <property type="entry name" value="Glutathione_S-Trfase_N"/>
</dbReference>
<sequence length="212" mass="23286">MTVLLYGPAYSTYTRTARLALEEKGVAYDLREVDTLAGEGQKAEHLARHPWGKVPVLEHDGFSLYETVAIARYADEAFPGPALQPTDAKHRARMAQVCAVLDHYGWSPMVITVFVQRVVVPMRGGVPDQGAIDGALPQAERVLAAVESLTDGGEFLIGSALSLADLHLAPILDYFVRTEDGRAALSHHPRLSTWWKRIEQRPSVAKTRPSFG</sequence>
<dbReference type="EMBL" id="JAEUXJ010000001">
    <property type="protein sequence ID" value="MBL6454543.1"/>
    <property type="molecule type" value="Genomic_DNA"/>
</dbReference>
<reference evidence="5 6" key="1">
    <citation type="submission" date="2021-01" db="EMBL/GenBank/DDBJ databases">
        <title>Belnapia mucosa sp. nov. and Belnapia arida sp. nov., isolated from the Tabernas Desert (Almeria, Spain).</title>
        <authorList>
            <person name="Molina-Menor E."/>
            <person name="Vidal-Verdu A."/>
            <person name="Calonge A."/>
            <person name="Satari L."/>
            <person name="Pereto Magraner J."/>
            <person name="Porcar Miralles M."/>
        </authorList>
    </citation>
    <scope>NUCLEOTIDE SEQUENCE [LARGE SCALE GENOMIC DNA]</scope>
    <source>
        <strain evidence="5 6">T6</strain>
    </source>
</reference>
<dbReference type="SUPFAM" id="SSF47616">
    <property type="entry name" value="GST C-terminal domain-like"/>
    <property type="match status" value="1"/>
</dbReference>
<dbReference type="RefSeq" id="WP_202824236.1">
    <property type="nucleotide sequence ID" value="NZ_JAEUXJ010000001.1"/>
</dbReference>
<dbReference type="EC" id="2.5.1.18" evidence="1"/>
<dbReference type="InterPro" id="IPR040079">
    <property type="entry name" value="Glutathione_S-Trfase"/>
</dbReference>